<dbReference type="PANTHER" id="PTHR48007:SF36">
    <property type="entry name" value="RECEPTOR PROTEIN KINASE-LIKE PROTEIN ZAR1"/>
    <property type="match status" value="1"/>
</dbReference>
<keyword evidence="2" id="KW-1185">Reference proteome</keyword>
<evidence type="ECO:0008006" key="3">
    <source>
        <dbReference type="Google" id="ProtNLM"/>
    </source>
</evidence>
<proteinExistence type="predicted"/>
<dbReference type="Gene3D" id="3.30.200.20">
    <property type="entry name" value="Phosphorylase Kinase, domain 1"/>
    <property type="match status" value="1"/>
</dbReference>
<dbReference type="InterPro" id="IPR032675">
    <property type="entry name" value="LRR_dom_sf"/>
</dbReference>
<reference evidence="1 2" key="1">
    <citation type="journal article" date="2024" name="G3 (Bethesda)">
        <title>Genome assembly of Hibiscus sabdariffa L. provides insights into metabolisms of medicinal natural products.</title>
        <authorList>
            <person name="Kim T."/>
        </authorList>
    </citation>
    <scope>NUCLEOTIDE SEQUENCE [LARGE SCALE GENOMIC DNA]</scope>
    <source>
        <strain evidence="1">TK-2024</strain>
        <tissue evidence="1">Old leaves</tissue>
    </source>
</reference>
<sequence length="132" mass="14525">MVPFQINCSTSCHFTTCSGNNLSGSLPPLICKLSRLQNLDLSNNSLSSSLLENLKNCKQLQSFELDELLIASAYVLGKSMLEIVYKVVLRNGIPMVVRRLGGEGGEQRYKEFVTEVQAIGKVKHPNVVRVVG</sequence>
<protein>
    <recommendedName>
        <fullName evidence="3">Protein kinase domain-containing protein</fullName>
    </recommendedName>
</protein>
<evidence type="ECO:0000313" key="2">
    <source>
        <dbReference type="Proteomes" id="UP001472677"/>
    </source>
</evidence>
<dbReference type="InterPro" id="IPR046959">
    <property type="entry name" value="PRK1-6/SRF4-like"/>
</dbReference>
<dbReference type="InterPro" id="IPR011009">
    <property type="entry name" value="Kinase-like_dom_sf"/>
</dbReference>
<dbReference type="InterPro" id="IPR001611">
    <property type="entry name" value="Leu-rich_rpt"/>
</dbReference>
<dbReference type="Pfam" id="PF00560">
    <property type="entry name" value="LRR_1"/>
    <property type="match status" value="2"/>
</dbReference>
<gene>
    <name evidence="1" type="ORF">V6N12_059003</name>
</gene>
<dbReference type="SUPFAM" id="SSF56112">
    <property type="entry name" value="Protein kinase-like (PK-like)"/>
    <property type="match status" value="1"/>
</dbReference>
<dbReference type="Proteomes" id="UP001472677">
    <property type="component" value="Unassembled WGS sequence"/>
</dbReference>
<name>A0ABR2EXI3_9ROSI</name>
<dbReference type="Gene3D" id="3.80.10.10">
    <property type="entry name" value="Ribonuclease Inhibitor"/>
    <property type="match status" value="1"/>
</dbReference>
<evidence type="ECO:0000313" key="1">
    <source>
        <dbReference type="EMBL" id="KAK8565441.1"/>
    </source>
</evidence>
<organism evidence="1 2">
    <name type="scientific">Hibiscus sabdariffa</name>
    <name type="common">roselle</name>
    <dbReference type="NCBI Taxonomy" id="183260"/>
    <lineage>
        <taxon>Eukaryota</taxon>
        <taxon>Viridiplantae</taxon>
        <taxon>Streptophyta</taxon>
        <taxon>Embryophyta</taxon>
        <taxon>Tracheophyta</taxon>
        <taxon>Spermatophyta</taxon>
        <taxon>Magnoliopsida</taxon>
        <taxon>eudicotyledons</taxon>
        <taxon>Gunneridae</taxon>
        <taxon>Pentapetalae</taxon>
        <taxon>rosids</taxon>
        <taxon>malvids</taxon>
        <taxon>Malvales</taxon>
        <taxon>Malvaceae</taxon>
        <taxon>Malvoideae</taxon>
        <taxon>Hibiscus</taxon>
    </lineage>
</organism>
<dbReference type="SUPFAM" id="SSF52058">
    <property type="entry name" value="L domain-like"/>
    <property type="match status" value="1"/>
</dbReference>
<accession>A0ABR2EXI3</accession>
<dbReference type="PROSITE" id="PS51450">
    <property type="entry name" value="LRR"/>
    <property type="match status" value="1"/>
</dbReference>
<dbReference type="EMBL" id="JBBPBM010000010">
    <property type="protein sequence ID" value="KAK8565441.1"/>
    <property type="molecule type" value="Genomic_DNA"/>
</dbReference>
<dbReference type="PANTHER" id="PTHR48007">
    <property type="entry name" value="LEUCINE-RICH REPEAT RECEPTOR-LIKE PROTEIN KINASE PXC1"/>
    <property type="match status" value="1"/>
</dbReference>
<comment type="caution">
    <text evidence="1">The sequence shown here is derived from an EMBL/GenBank/DDBJ whole genome shotgun (WGS) entry which is preliminary data.</text>
</comment>